<keyword evidence="2" id="KW-0812">Transmembrane</keyword>
<dbReference type="InterPro" id="IPR009071">
    <property type="entry name" value="HMG_box_dom"/>
</dbReference>
<dbReference type="Gene3D" id="1.10.30.10">
    <property type="entry name" value="High mobility group box domain"/>
    <property type="match status" value="1"/>
</dbReference>
<dbReference type="InterPro" id="IPR036910">
    <property type="entry name" value="HMG_box_dom_sf"/>
</dbReference>
<dbReference type="InParanoid" id="A0A6J1X0U2"/>
<dbReference type="GeneID" id="113518451"/>
<dbReference type="RefSeq" id="XP_026759181.3">
    <property type="nucleotide sequence ID" value="XM_026903380.3"/>
</dbReference>
<evidence type="ECO:0000256" key="1">
    <source>
        <dbReference type="PROSITE-ProRule" id="PRU00267"/>
    </source>
</evidence>
<dbReference type="GO" id="GO:0005634">
    <property type="term" value="C:nucleus"/>
    <property type="evidence" value="ECO:0007669"/>
    <property type="project" value="UniProtKB-UniRule"/>
</dbReference>
<dbReference type="KEGG" id="gmw:113518451"/>
<proteinExistence type="predicted"/>
<feature type="DNA-binding region" description="HMG box" evidence="1">
    <location>
        <begin position="54"/>
        <end position="120"/>
    </location>
</feature>
<protein>
    <submittedName>
        <fullName evidence="5">Uncharacterized protein LOC113518451 isoform X1</fullName>
    </submittedName>
</protein>
<evidence type="ECO:0000256" key="2">
    <source>
        <dbReference type="SAM" id="Phobius"/>
    </source>
</evidence>
<feature type="domain" description="HMG box" evidence="3">
    <location>
        <begin position="54"/>
        <end position="120"/>
    </location>
</feature>
<keyword evidence="1" id="KW-0539">Nucleus</keyword>
<evidence type="ECO:0000259" key="3">
    <source>
        <dbReference type="PROSITE" id="PS50118"/>
    </source>
</evidence>
<reference evidence="5" key="1">
    <citation type="submission" date="2025-08" db="UniProtKB">
        <authorList>
            <consortium name="RefSeq"/>
        </authorList>
    </citation>
    <scope>IDENTIFICATION</scope>
    <source>
        <tissue evidence="5">Whole larvae</tissue>
    </source>
</reference>
<evidence type="ECO:0000313" key="4">
    <source>
        <dbReference type="Proteomes" id="UP001652740"/>
    </source>
</evidence>
<keyword evidence="4" id="KW-1185">Reference proteome</keyword>
<gene>
    <name evidence="5" type="primary">LOC113518451</name>
</gene>
<name>A0A6J1X0U2_GALME</name>
<keyword evidence="1" id="KW-0238">DNA-binding</keyword>
<dbReference type="PROSITE" id="PS50118">
    <property type="entry name" value="HMG_BOX_2"/>
    <property type="match status" value="1"/>
</dbReference>
<dbReference type="Proteomes" id="UP001652740">
    <property type="component" value="Unplaced"/>
</dbReference>
<keyword evidence="2" id="KW-1133">Transmembrane helix</keyword>
<sequence>MKTIGLELNPVKTIKKKKTEKKYFSFSTLSVYLFILSYSKTQIAIKIMACINTKKSPKSALSFYIELYCKRKKMSKEVDKEIILQATKSWTTLSEEEKSQFVNKFNECKRKQRDKLANYLKRIQPYMKKKQTCKRNSDSYQNEDLINKSDESCNIGIDNFSQSTIKCETVHNIAGEQISDSLNNVPEISNSNVSVCGVTHAEPVLIEPVPPNVRNSKELFEMIQARNGTNDSWSTLSNIEKKRYRRAVYLLKKNYLSNFKAYLESLPSKELFNYYVNNI</sequence>
<dbReference type="AlphaFoldDB" id="A0A6J1X0U2"/>
<dbReference type="GO" id="GO:0003677">
    <property type="term" value="F:DNA binding"/>
    <property type="evidence" value="ECO:0007669"/>
    <property type="project" value="UniProtKB-UniRule"/>
</dbReference>
<evidence type="ECO:0000313" key="5">
    <source>
        <dbReference type="RefSeq" id="XP_026759181.3"/>
    </source>
</evidence>
<feature type="transmembrane region" description="Helical" evidence="2">
    <location>
        <begin position="23"/>
        <end position="39"/>
    </location>
</feature>
<organism evidence="4 5">
    <name type="scientific">Galleria mellonella</name>
    <name type="common">Greater wax moth</name>
    <dbReference type="NCBI Taxonomy" id="7137"/>
    <lineage>
        <taxon>Eukaryota</taxon>
        <taxon>Metazoa</taxon>
        <taxon>Ecdysozoa</taxon>
        <taxon>Arthropoda</taxon>
        <taxon>Hexapoda</taxon>
        <taxon>Insecta</taxon>
        <taxon>Pterygota</taxon>
        <taxon>Neoptera</taxon>
        <taxon>Endopterygota</taxon>
        <taxon>Lepidoptera</taxon>
        <taxon>Glossata</taxon>
        <taxon>Ditrysia</taxon>
        <taxon>Pyraloidea</taxon>
        <taxon>Pyralidae</taxon>
        <taxon>Galleriinae</taxon>
        <taxon>Galleria</taxon>
    </lineage>
</organism>
<dbReference type="SUPFAM" id="SSF47095">
    <property type="entry name" value="HMG-box"/>
    <property type="match status" value="1"/>
</dbReference>
<keyword evidence="2" id="KW-0472">Membrane</keyword>
<accession>A0A6J1X0U2</accession>